<keyword evidence="2" id="KW-1185">Reference proteome</keyword>
<evidence type="ECO:0000313" key="2">
    <source>
        <dbReference type="Proteomes" id="UP001379945"/>
    </source>
</evidence>
<dbReference type="RefSeq" id="WP_341398726.1">
    <property type="nucleotide sequence ID" value="NZ_JBBUTI010000005.1"/>
</dbReference>
<proteinExistence type="predicted"/>
<protein>
    <recommendedName>
        <fullName evidence="3">Holliday junction resolvase</fullName>
    </recommendedName>
</protein>
<comment type="caution">
    <text evidence="1">The sequence shown here is derived from an EMBL/GenBank/DDBJ whole genome shotgun (WGS) entry which is preliminary data.</text>
</comment>
<evidence type="ECO:0000313" key="1">
    <source>
        <dbReference type="EMBL" id="MEK8046438.1"/>
    </source>
</evidence>
<name>A0ABU9C3J9_9BURK</name>
<organism evidence="1 2">
    <name type="scientific">Ideonella margarita</name>
    <dbReference type="NCBI Taxonomy" id="2984191"/>
    <lineage>
        <taxon>Bacteria</taxon>
        <taxon>Pseudomonadati</taxon>
        <taxon>Pseudomonadota</taxon>
        <taxon>Betaproteobacteria</taxon>
        <taxon>Burkholderiales</taxon>
        <taxon>Sphaerotilaceae</taxon>
        <taxon>Ideonella</taxon>
    </lineage>
</organism>
<sequence length="164" mass="18117">MSTQAEKYHQAMAGEYFVAAQLQRLGVAASVMYGNAKSADVVAFIESSTRAVVIEVKTSRSGRWPVGRSTPTKSRKPLVFVDLPNDIVAAPSFFVVTQEELHNLLIPLEQEYRVKYRAKHNEEYGEKPGVVAATRTVLAGYADEWATILKQVAAEPTAQAEHHE</sequence>
<gene>
    <name evidence="1" type="ORF">AACH00_08790</name>
</gene>
<accession>A0ABU9C3J9</accession>
<reference evidence="1 2" key="1">
    <citation type="submission" date="2024-04" db="EMBL/GenBank/DDBJ databases">
        <title>Novel species of the genus Ideonella isolated from streams.</title>
        <authorList>
            <person name="Lu H."/>
        </authorList>
    </citation>
    <scope>NUCLEOTIDE SEQUENCE [LARGE SCALE GENOMIC DNA]</scope>
    <source>
        <strain evidence="1 2">LYT19W</strain>
    </source>
</reference>
<dbReference type="Proteomes" id="UP001379945">
    <property type="component" value="Unassembled WGS sequence"/>
</dbReference>
<evidence type="ECO:0008006" key="3">
    <source>
        <dbReference type="Google" id="ProtNLM"/>
    </source>
</evidence>
<dbReference type="EMBL" id="JBBUTI010000005">
    <property type="protein sequence ID" value="MEK8046438.1"/>
    <property type="molecule type" value="Genomic_DNA"/>
</dbReference>